<evidence type="ECO:0000313" key="2">
    <source>
        <dbReference type="Proteomes" id="UP000001822"/>
    </source>
</evidence>
<proteinExistence type="predicted"/>
<reference evidence="1 2" key="1">
    <citation type="journal article" date="2007" name="Appl. Environ. Microbiol.">
        <title>Genome sequence of the cellulolytic gliding bacterium Cytophaga hutchinsonii.</title>
        <authorList>
            <person name="Xie G."/>
            <person name="Bruce D.C."/>
            <person name="Challacombe J.F."/>
            <person name="Chertkov O."/>
            <person name="Detter J.C."/>
            <person name="Gilna P."/>
            <person name="Han C.S."/>
            <person name="Lucas S."/>
            <person name="Misra M."/>
            <person name="Myers G.L."/>
            <person name="Richardson P."/>
            <person name="Tapia R."/>
            <person name="Thayer N."/>
            <person name="Thompson L.S."/>
            <person name="Brettin T.S."/>
            <person name="Henrissat B."/>
            <person name="Wilson D.B."/>
            <person name="McBride M.J."/>
        </authorList>
    </citation>
    <scope>NUCLEOTIDE SEQUENCE [LARGE SCALE GENOMIC DNA]</scope>
    <source>
        <strain evidence="2">ATCC 33406 / DSM 1761 / CIP 103989 / NBRC 15051 / NCIMB 9469 / D465</strain>
    </source>
</reference>
<gene>
    <name evidence="1" type="ordered locus">CHU_1191</name>
</gene>
<dbReference type="KEGG" id="chu:CHU_1191"/>
<dbReference type="EMBL" id="CP000383">
    <property type="protein sequence ID" value="ABG58466.1"/>
    <property type="molecule type" value="Genomic_DNA"/>
</dbReference>
<dbReference type="Proteomes" id="UP000001822">
    <property type="component" value="Chromosome"/>
</dbReference>
<evidence type="ECO:0000313" key="1">
    <source>
        <dbReference type="EMBL" id="ABG58466.1"/>
    </source>
</evidence>
<accession>A0A6N4SQB5</accession>
<dbReference type="RefSeq" id="WP_011584581.1">
    <property type="nucleotide sequence ID" value="NC_008255.1"/>
</dbReference>
<keyword evidence="2" id="KW-1185">Reference proteome</keyword>
<protein>
    <submittedName>
        <fullName evidence="1">Uncharacterized protein</fullName>
    </submittedName>
</protein>
<name>A0A6N4SQB5_CYTH3</name>
<dbReference type="AlphaFoldDB" id="A0A6N4SQB5"/>
<organism evidence="1 2">
    <name type="scientific">Cytophaga hutchinsonii (strain ATCC 33406 / DSM 1761 / CIP 103989 / NBRC 15051 / NCIMB 9469 / D465)</name>
    <dbReference type="NCBI Taxonomy" id="269798"/>
    <lineage>
        <taxon>Bacteria</taxon>
        <taxon>Pseudomonadati</taxon>
        <taxon>Bacteroidota</taxon>
        <taxon>Cytophagia</taxon>
        <taxon>Cytophagales</taxon>
        <taxon>Cytophagaceae</taxon>
        <taxon>Cytophaga</taxon>
    </lineage>
</organism>
<sequence length="66" mass="7641">MKKMHRAIIYAKDIQLITGKGLRSARYMMQKIKISLNKSPESLITIDEFCVYAGIDKEDIMHLIID</sequence>